<reference evidence="2" key="3">
    <citation type="submission" date="2023-03" db="UniProtKB">
        <authorList>
            <consortium name="EnsemblPlants"/>
        </authorList>
    </citation>
    <scope>IDENTIFICATION</scope>
    <source>
        <strain evidence="2">cv. Chiifu-401-42</strain>
    </source>
</reference>
<dbReference type="EnsemblPlants" id="Bra027933.1">
    <property type="protein sequence ID" value="Bra027933.1-P"/>
    <property type="gene ID" value="Bra027933"/>
</dbReference>
<dbReference type="HOGENOM" id="CLU_1984723_0_0_1"/>
<dbReference type="OMA" id="GCRVRGH"/>
<protein>
    <recommendedName>
        <fullName evidence="4">DC1 domain-containing protein</fullName>
    </recommendedName>
</protein>
<dbReference type="InParanoid" id="M4EGL9"/>
<evidence type="ECO:0000256" key="1">
    <source>
        <dbReference type="SAM" id="MobiDB-lite"/>
    </source>
</evidence>
<sequence length="126" mass="14419">MEVSALKLPIHKHRLYPSTRFLYARCEGCRVRGHIYGGYRCNDSGCYNNANPGGWFHKECGESPSEINHPSHPEHPLTFNAKTDESDASNADEEDAEDDDESGASRQVPWERFLIRLDWLFKIGYC</sequence>
<reference evidence="2 3" key="1">
    <citation type="journal article" date="2011" name="Nat. Genet.">
        <title>The genome of the mesopolyploid crop species Brassica rapa.</title>
        <authorList>
            <consortium name="Brassica rapa Genome Sequencing Project Consortium"/>
            <person name="Wang X."/>
            <person name="Wang H."/>
            <person name="Wang J."/>
            <person name="Sun R."/>
            <person name="Wu J."/>
            <person name="Liu S."/>
            <person name="Bai Y."/>
            <person name="Mun J.H."/>
            <person name="Bancroft I."/>
            <person name="Cheng F."/>
            <person name="Huang S."/>
            <person name="Li X."/>
            <person name="Hua W."/>
            <person name="Wang J."/>
            <person name="Wang X."/>
            <person name="Freeling M."/>
            <person name="Pires J.C."/>
            <person name="Paterson A.H."/>
            <person name="Chalhoub B."/>
            <person name="Wang B."/>
            <person name="Hayward A."/>
            <person name="Sharpe A.G."/>
            <person name="Park B.S."/>
            <person name="Weisshaar B."/>
            <person name="Liu B."/>
            <person name="Li B."/>
            <person name="Liu B."/>
            <person name="Tong C."/>
            <person name="Song C."/>
            <person name="Duran C."/>
            <person name="Peng C."/>
            <person name="Geng C."/>
            <person name="Koh C."/>
            <person name="Lin C."/>
            <person name="Edwards D."/>
            <person name="Mu D."/>
            <person name="Shen D."/>
            <person name="Soumpourou E."/>
            <person name="Li F."/>
            <person name="Fraser F."/>
            <person name="Conant G."/>
            <person name="Lassalle G."/>
            <person name="King G.J."/>
            <person name="Bonnema G."/>
            <person name="Tang H."/>
            <person name="Wang H."/>
            <person name="Belcram H."/>
            <person name="Zhou H."/>
            <person name="Hirakawa H."/>
            <person name="Abe H."/>
            <person name="Guo H."/>
            <person name="Wang H."/>
            <person name="Jin H."/>
            <person name="Parkin I.A."/>
            <person name="Batley J."/>
            <person name="Kim J.S."/>
            <person name="Just J."/>
            <person name="Li J."/>
            <person name="Xu J."/>
            <person name="Deng J."/>
            <person name="Kim J.A."/>
            <person name="Li J."/>
            <person name="Yu J."/>
            <person name="Meng J."/>
            <person name="Wang J."/>
            <person name="Min J."/>
            <person name="Poulain J."/>
            <person name="Wang J."/>
            <person name="Hatakeyama K."/>
            <person name="Wu K."/>
            <person name="Wang L."/>
            <person name="Fang L."/>
            <person name="Trick M."/>
            <person name="Links M.G."/>
            <person name="Zhao M."/>
            <person name="Jin M."/>
            <person name="Ramchiary N."/>
            <person name="Drou N."/>
            <person name="Berkman P.J."/>
            <person name="Cai Q."/>
            <person name="Huang Q."/>
            <person name="Li R."/>
            <person name="Tabata S."/>
            <person name="Cheng S."/>
            <person name="Zhang S."/>
            <person name="Zhang S."/>
            <person name="Huang S."/>
            <person name="Sato S."/>
            <person name="Sun S."/>
            <person name="Kwon S.J."/>
            <person name="Choi S.R."/>
            <person name="Lee T.H."/>
            <person name="Fan W."/>
            <person name="Zhao X."/>
            <person name="Tan X."/>
            <person name="Xu X."/>
            <person name="Wang Y."/>
            <person name="Qiu Y."/>
            <person name="Yin Y."/>
            <person name="Li Y."/>
            <person name="Du Y."/>
            <person name="Liao Y."/>
            <person name="Lim Y."/>
            <person name="Narusaka Y."/>
            <person name="Wang Y."/>
            <person name="Wang Z."/>
            <person name="Li Z."/>
            <person name="Wang Z."/>
            <person name="Xiong Z."/>
            <person name="Zhang Z."/>
        </authorList>
    </citation>
    <scope>NUCLEOTIDE SEQUENCE [LARGE SCALE GENOMIC DNA]</scope>
    <source>
        <strain evidence="2 3">cv. Chiifu-401-42</strain>
    </source>
</reference>
<keyword evidence="3" id="KW-1185">Reference proteome</keyword>
<dbReference type="AlphaFoldDB" id="M4EGL9"/>
<accession>M4EGL9</accession>
<proteinExistence type="predicted"/>
<reference evidence="2 3" key="2">
    <citation type="journal article" date="2018" name="Hortic Res">
        <title>Improved Brassica rapa reference genome by single-molecule sequencing and chromosome conformation capture technologies.</title>
        <authorList>
            <person name="Zhang L."/>
            <person name="Cai X."/>
            <person name="Wu J."/>
            <person name="Liu M."/>
            <person name="Grob S."/>
            <person name="Cheng F."/>
            <person name="Liang J."/>
            <person name="Cai C."/>
            <person name="Liu Z."/>
            <person name="Liu B."/>
            <person name="Wang F."/>
            <person name="Li S."/>
            <person name="Liu F."/>
            <person name="Li X."/>
            <person name="Cheng L."/>
            <person name="Yang W."/>
            <person name="Li M.H."/>
            <person name="Grossniklaus U."/>
            <person name="Zheng H."/>
            <person name="Wang X."/>
        </authorList>
    </citation>
    <scope>NUCLEOTIDE SEQUENCE [LARGE SCALE GENOMIC DNA]</scope>
    <source>
        <strain evidence="2 3">cv. Chiifu-401-42</strain>
    </source>
</reference>
<evidence type="ECO:0000313" key="3">
    <source>
        <dbReference type="Proteomes" id="UP000011750"/>
    </source>
</evidence>
<dbReference type="Proteomes" id="UP000011750">
    <property type="component" value="Chromosome A09"/>
</dbReference>
<feature type="compositionally biased region" description="Acidic residues" evidence="1">
    <location>
        <begin position="86"/>
        <end position="102"/>
    </location>
</feature>
<evidence type="ECO:0000313" key="2">
    <source>
        <dbReference type="EnsemblPlants" id="Bra027933.1-P"/>
    </source>
</evidence>
<evidence type="ECO:0008006" key="4">
    <source>
        <dbReference type="Google" id="ProtNLM"/>
    </source>
</evidence>
<organism evidence="2 3">
    <name type="scientific">Brassica campestris</name>
    <name type="common">Field mustard</name>
    <dbReference type="NCBI Taxonomy" id="3711"/>
    <lineage>
        <taxon>Eukaryota</taxon>
        <taxon>Viridiplantae</taxon>
        <taxon>Streptophyta</taxon>
        <taxon>Embryophyta</taxon>
        <taxon>Tracheophyta</taxon>
        <taxon>Spermatophyta</taxon>
        <taxon>Magnoliopsida</taxon>
        <taxon>eudicotyledons</taxon>
        <taxon>Gunneridae</taxon>
        <taxon>Pentapetalae</taxon>
        <taxon>rosids</taxon>
        <taxon>malvids</taxon>
        <taxon>Brassicales</taxon>
        <taxon>Brassicaceae</taxon>
        <taxon>Brassiceae</taxon>
        <taxon>Brassica</taxon>
    </lineage>
</organism>
<feature type="region of interest" description="Disordered" evidence="1">
    <location>
        <begin position="62"/>
        <end position="105"/>
    </location>
</feature>
<name>M4EGL9_BRACM</name>
<dbReference type="Gramene" id="Bra027933.1">
    <property type="protein sequence ID" value="Bra027933.1-P"/>
    <property type="gene ID" value="Bra027933"/>
</dbReference>